<dbReference type="EMBL" id="BNJK01000002">
    <property type="protein sequence ID" value="GHO98710.1"/>
    <property type="molecule type" value="Genomic_DNA"/>
</dbReference>
<evidence type="ECO:0000313" key="2">
    <source>
        <dbReference type="Proteomes" id="UP000597444"/>
    </source>
</evidence>
<keyword evidence="2" id="KW-1185">Reference proteome</keyword>
<protein>
    <submittedName>
        <fullName evidence="1">Uncharacterized protein</fullName>
    </submittedName>
</protein>
<dbReference type="AlphaFoldDB" id="A0A8J3N7P9"/>
<gene>
    <name evidence="1" type="ORF">KSF_087580</name>
</gene>
<organism evidence="1 2">
    <name type="scientific">Reticulibacter mediterranei</name>
    <dbReference type="NCBI Taxonomy" id="2778369"/>
    <lineage>
        <taxon>Bacteria</taxon>
        <taxon>Bacillati</taxon>
        <taxon>Chloroflexota</taxon>
        <taxon>Ktedonobacteria</taxon>
        <taxon>Ktedonobacterales</taxon>
        <taxon>Reticulibacteraceae</taxon>
        <taxon>Reticulibacter</taxon>
    </lineage>
</organism>
<evidence type="ECO:0000313" key="1">
    <source>
        <dbReference type="EMBL" id="GHO98710.1"/>
    </source>
</evidence>
<accession>A0A8J3N7P9</accession>
<sequence length="50" mass="5799">MLPGFTPKIERQKKLIRLVFPDEIDQLLPIQFNLVILLPPDLVARADIEM</sequence>
<name>A0A8J3N7P9_9CHLR</name>
<dbReference type="Proteomes" id="UP000597444">
    <property type="component" value="Unassembled WGS sequence"/>
</dbReference>
<reference evidence="1" key="1">
    <citation type="submission" date="2020-10" db="EMBL/GenBank/DDBJ databases">
        <title>Taxonomic study of unclassified bacteria belonging to the class Ktedonobacteria.</title>
        <authorList>
            <person name="Yabe S."/>
            <person name="Wang C.M."/>
            <person name="Zheng Y."/>
            <person name="Sakai Y."/>
            <person name="Cavaletti L."/>
            <person name="Monciardini P."/>
            <person name="Donadio S."/>
        </authorList>
    </citation>
    <scope>NUCLEOTIDE SEQUENCE</scope>
    <source>
        <strain evidence="1">ID150040</strain>
    </source>
</reference>
<comment type="caution">
    <text evidence="1">The sequence shown here is derived from an EMBL/GenBank/DDBJ whole genome shotgun (WGS) entry which is preliminary data.</text>
</comment>
<proteinExistence type="predicted"/>